<evidence type="ECO:0000256" key="2">
    <source>
        <dbReference type="ARBA" id="ARBA00008263"/>
    </source>
</evidence>
<dbReference type="OrthoDB" id="9806486at2"/>
<sequence length="746" mass="83393">MPQEIIRTEYSEIMQKSFIDYSMSVILARAVPDVRDGLKPVQRRTLYDMYELKVDYNKPYKKSARIVGDTMGKYHPHGDSSIYESLVVMSQDFKKSLPLVDGHGNFGSIEGDGAAAMRYTEARLAKVAQEVYLADLDKNVVDFVPNYDETEKEPEVLPVRVPNILINGSDGIAVGMVTSIPQHNLGEVIDGVIAYMKDPDINTAQMLKHIPGPDFPTGGIITNKDDLLEIYSTGVGKIKIRGKAEIEKIKGGKEQIVITEIPYPMIGANIGKFLNDIYSLVETKKTNDITDISNLSSKNGMRIIVELRKGADAQNVLNLLYKKTRLEDTFGVNMLAVADGKPETLGIVPIIRHHVNFQYELCTRKYTHLLGKEQDKKEIQEGLIKACDVIDLIIEILRGSKDVKMAKACLVDGITAGIKFKSQQSKRDAEQLHFTDRQAQAILEMRLQKLIGLEIEALRGDYDETLAKIEKYQKILGSRAEMAKVIIKDLQSIKKEYARERRTIIDNVEEAVVEEKPIEVIDVAVLIDRFAYARVVDMPTYERNKEAAETECKKIVFCKNTDKICLFTNNGDMHTIKVLSLPFGKFRDKGQPIDTAEKGSKIDLTKENLLLADSMEHIISKKLLFGTKQAMIKVVDGSEFDVSRKLIAATKLNDKDEVICVKVLNEGDTVVMQSAKDMFLRIDGATIPEKKKAAAGVRGIKLAKGDELVNIYVLGEGESLEVEVKNKPVALNRLHIGSRDTKGVKK</sequence>
<dbReference type="Pfam" id="PF00521">
    <property type="entry name" value="DNA_topoisoIV"/>
    <property type="match status" value="1"/>
</dbReference>
<evidence type="ECO:0000256" key="3">
    <source>
        <dbReference type="ARBA" id="ARBA00012895"/>
    </source>
</evidence>
<dbReference type="NCBIfam" id="NF004044">
    <property type="entry name" value="PRK05561.1"/>
    <property type="match status" value="1"/>
</dbReference>
<dbReference type="GO" id="GO:0003677">
    <property type="term" value="F:DNA binding"/>
    <property type="evidence" value="ECO:0007669"/>
    <property type="project" value="UniProtKB-UniRule"/>
</dbReference>
<dbReference type="GO" id="GO:0034335">
    <property type="term" value="F:DNA negative supercoiling activity"/>
    <property type="evidence" value="ECO:0007669"/>
    <property type="project" value="UniProtKB-ARBA"/>
</dbReference>
<dbReference type="SUPFAM" id="SSF56719">
    <property type="entry name" value="Type II DNA topoisomerase"/>
    <property type="match status" value="1"/>
</dbReference>
<dbReference type="GO" id="GO:0005737">
    <property type="term" value="C:cytoplasm"/>
    <property type="evidence" value="ECO:0007669"/>
    <property type="project" value="TreeGrafter"/>
</dbReference>
<comment type="catalytic activity">
    <reaction evidence="1 7">
        <text>ATP-dependent breakage, passage and rejoining of double-stranded DNA.</text>
        <dbReference type="EC" id="5.6.2.2"/>
    </reaction>
</comment>
<organism evidence="9 10">
    <name type="scientific">Pseudobutyrivibrio xylanivorans</name>
    <dbReference type="NCBI Taxonomy" id="185007"/>
    <lineage>
        <taxon>Bacteria</taxon>
        <taxon>Bacillati</taxon>
        <taxon>Bacillota</taxon>
        <taxon>Clostridia</taxon>
        <taxon>Lachnospirales</taxon>
        <taxon>Lachnospiraceae</taxon>
        <taxon>Pseudobutyrivibrio</taxon>
    </lineage>
</organism>
<dbReference type="SUPFAM" id="SSF101904">
    <property type="entry name" value="GyrA/ParC C-terminal domain-like"/>
    <property type="match status" value="1"/>
</dbReference>
<dbReference type="Pfam" id="PF03989">
    <property type="entry name" value="DNA_gyraseA_C"/>
    <property type="match status" value="2"/>
</dbReference>
<dbReference type="AlphaFoldDB" id="A0A5P6VSE6"/>
<dbReference type="GO" id="GO:0006265">
    <property type="term" value="P:DNA topological change"/>
    <property type="evidence" value="ECO:0007669"/>
    <property type="project" value="UniProtKB-UniRule"/>
</dbReference>
<name>A0A5P6VSE6_PSEXY</name>
<dbReference type="Proteomes" id="UP000327030">
    <property type="component" value="Chromosome 1"/>
</dbReference>
<accession>A0A5P6VSE6</accession>
<dbReference type="InterPro" id="IPR013758">
    <property type="entry name" value="Topo_IIA_A/C_ab"/>
</dbReference>
<evidence type="ECO:0000256" key="1">
    <source>
        <dbReference type="ARBA" id="ARBA00000185"/>
    </source>
</evidence>
<reference evidence="10" key="1">
    <citation type="submission" date="2019-08" db="EMBL/GenBank/DDBJ databases">
        <title>Complete Genome Sequence of the Polysaccharide-Degrading Rumen Bacterium Pseudobutyrivibrio xylanivorans MA3014.</title>
        <authorList>
            <person name="Palevich N."/>
            <person name="Maclean P.H."/>
            <person name="Kelly W.J."/>
            <person name="Leahy S.C."/>
            <person name="Rakonjac J."/>
            <person name="Attwood G.T."/>
        </authorList>
    </citation>
    <scope>NUCLEOTIDE SEQUENCE [LARGE SCALE GENOMIC DNA]</scope>
    <source>
        <strain evidence="10">MA3014</strain>
    </source>
</reference>
<evidence type="ECO:0000256" key="4">
    <source>
        <dbReference type="ARBA" id="ARBA00023029"/>
    </source>
</evidence>
<dbReference type="KEGG" id="pxv:FXF36_12135"/>
<evidence type="ECO:0000313" key="9">
    <source>
        <dbReference type="EMBL" id="QFJ55567.1"/>
    </source>
</evidence>
<dbReference type="PANTHER" id="PTHR43493:SF5">
    <property type="entry name" value="DNA GYRASE SUBUNIT A, CHLOROPLASTIC_MITOCHONDRIAL"/>
    <property type="match status" value="1"/>
</dbReference>
<comment type="similarity">
    <text evidence="2">Belongs to the type II topoisomerase GyrA/ParC subunit family.</text>
</comment>
<evidence type="ECO:0000256" key="7">
    <source>
        <dbReference type="PROSITE-ProRule" id="PRU01384"/>
    </source>
</evidence>
<dbReference type="InterPro" id="IPR013760">
    <property type="entry name" value="Topo_IIA-like_dom_sf"/>
</dbReference>
<gene>
    <name evidence="9" type="ORF">FXF36_12135</name>
</gene>
<dbReference type="PANTHER" id="PTHR43493">
    <property type="entry name" value="DNA GYRASE/TOPOISOMERASE SUBUNIT A"/>
    <property type="match status" value="1"/>
</dbReference>
<dbReference type="Gene3D" id="3.30.1360.40">
    <property type="match status" value="1"/>
</dbReference>
<keyword evidence="5 7" id="KW-0238">DNA-binding</keyword>
<keyword evidence="6 7" id="KW-0413">Isomerase</keyword>
<dbReference type="RefSeq" id="WP_151624456.1">
    <property type="nucleotide sequence ID" value="NZ_CP043028.1"/>
</dbReference>
<feature type="domain" description="Topo IIA-type catalytic" evidence="8">
    <location>
        <begin position="31"/>
        <end position="523"/>
    </location>
</feature>
<dbReference type="EMBL" id="CP043028">
    <property type="protein sequence ID" value="QFJ55567.1"/>
    <property type="molecule type" value="Genomic_DNA"/>
</dbReference>
<evidence type="ECO:0000313" key="10">
    <source>
        <dbReference type="Proteomes" id="UP000327030"/>
    </source>
</evidence>
<keyword evidence="4 7" id="KW-0799">Topoisomerase</keyword>
<dbReference type="InterPro" id="IPR002205">
    <property type="entry name" value="Topo_IIA_dom_A"/>
</dbReference>
<dbReference type="Gene3D" id="1.10.268.10">
    <property type="entry name" value="Topoisomerase, domain 3"/>
    <property type="match status" value="1"/>
</dbReference>
<feature type="active site" description="O-(5'-phospho-DNA)-tyrosine intermediate" evidence="7">
    <location>
        <position position="119"/>
    </location>
</feature>
<dbReference type="EC" id="5.6.2.2" evidence="3"/>
<dbReference type="InterPro" id="IPR006691">
    <property type="entry name" value="GyrA/parC_rep"/>
</dbReference>
<proteinExistence type="inferred from homology"/>
<dbReference type="GO" id="GO:0005524">
    <property type="term" value="F:ATP binding"/>
    <property type="evidence" value="ECO:0007669"/>
    <property type="project" value="InterPro"/>
</dbReference>
<dbReference type="InterPro" id="IPR035516">
    <property type="entry name" value="Gyrase/topoIV_suA_C"/>
</dbReference>
<evidence type="ECO:0000259" key="8">
    <source>
        <dbReference type="PROSITE" id="PS52040"/>
    </source>
</evidence>
<dbReference type="GO" id="GO:0009330">
    <property type="term" value="C:DNA topoisomerase type II (double strand cut, ATP-hydrolyzing) complex"/>
    <property type="evidence" value="ECO:0007669"/>
    <property type="project" value="TreeGrafter"/>
</dbReference>
<dbReference type="Gene3D" id="2.120.10.90">
    <property type="entry name" value="DNA gyrase/topoisomerase IV, subunit A, C-terminal"/>
    <property type="match status" value="1"/>
</dbReference>
<dbReference type="CDD" id="cd00187">
    <property type="entry name" value="TOP4c"/>
    <property type="match status" value="1"/>
</dbReference>
<dbReference type="Gene3D" id="3.90.199.10">
    <property type="entry name" value="Topoisomerase II, domain 5"/>
    <property type="match status" value="1"/>
</dbReference>
<evidence type="ECO:0000256" key="5">
    <source>
        <dbReference type="ARBA" id="ARBA00023125"/>
    </source>
</evidence>
<dbReference type="PROSITE" id="PS52040">
    <property type="entry name" value="TOPO_IIA"/>
    <property type="match status" value="1"/>
</dbReference>
<dbReference type="SMART" id="SM00434">
    <property type="entry name" value="TOP4c"/>
    <property type="match status" value="1"/>
</dbReference>
<dbReference type="InterPro" id="IPR013757">
    <property type="entry name" value="Topo_IIA_A_a_sf"/>
</dbReference>
<dbReference type="InterPro" id="IPR050220">
    <property type="entry name" value="Type_II_DNA_Topoisomerases"/>
</dbReference>
<evidence type="ECO:0000256" key="6">
    <source>
        <dbReference type="ARBA" id="ARBA00023235"/>
    </source>
</evidence>
<protein>
    <recommendedName>
        <fullName evidence="3">DNA topoisomerase (ATP-hydrolyzing)</fullName>
        <ecNumber evidence="3">5.6.2.2</ecNumber>
    </recommendedName>
</protein>